<dbReference type="PANTHER" id="PTHR43649">
    <property type="entry name" value="ARABINOSE-BINDING PROTEIN-RELATED"/>
    <property type="match status" value="1"/>
</dbReference>
<proteinExistence type="predicted"/>
<dbReference type="Pfam" id="PF13416">
    <property type="entry name" value="SBP_bac_8"/>
    <property type="match status" value="1"/>
</dbReference>
<dbReference type="EMBL" id="BALG01000048">
    <property type="protein sequence ID" value="GAC41764.1"/>
    <property type="molecule type" value="Genomic_DNA"/>
</dbReference>
<dbReference type="AlphaFoldDB" id="M9LZL5"/>
<dbReference type="InterPro" id="IPR006059">
    <property type="entry name" value="SBP"/>
</dbReference>
<organism evidence="1 2">
    <name type="scientific">Paenibacillus popilliae ATCC 14706</name>
    <dbReference type="NCBI Taxonomy" id="1212764"/>
    <lineage>
        <taxon>Bacteria</taxon>
        <taxon>Bacillati</taxon>
        <taxon>Bacillota</taxon>
        <taxon>Bacilli</taxon>
        <taxon>Bacillales</taxon>
        <taxon>Paenibacillaceae</taxon>
        <taxon>Paenibacillus</taxon>
    </lineage>
</organism>
<comment type="caution">
    <text evidence="1">The sequence shown here is derived from an EMBL/GenBank/DDBJ whole genome shotgun (WGS) entry which is preliminary data.</text>
</comment>
<dbReference type="RefSeq" id="WP_006285114.1">
    <property type="nucleotide sequence ID" value="NZ_BALG01000048.1"/>
</dbReference>
<dbReference type="InterPro" id="IPR050490">
    <property type="entry name" value="Bact_solute-bd_prot1"/>
</dbReference>
<evidence type="ECO:0000313" key="2">
    <source>
        <dbReference type="Proteomes" id="UP000029453"/>
    </source>
</evidence>
<keyword evidence="2" id="KW-1185">Reference proteome</keyword>
<protein>
    <submittedName>
        <fullName evidence="1">Periplasmic component</fullName>
    </submittedName>
</protein>
<evidence type="ECO:0000313" key="1">
    <source>
        <dbReference type="EMBL" id="GAC41764.1"/>
    </source>
</evidence>
<dbReference type="OrthoDB" id="2676990at2"/>
<reference evidence="1 2" key="1">
    <citation type="submission" date="2012-10" db="EMBL/GenBank/DDBJ databases">
        <title>Draft Genome Sequence of Paenibacillus popilliae ATCC 14706T.</title>
        <authorList>
            <person name="Iiyama K."/>
            <person name="Mori K."/>
            <person name="Mon H."/>
            <person name="Chieda Y."/>
            <person name="Lee J.M."/>
            <person name="Kusakabe T."/>
            <person name="Tashiro K."/>
            <person name="Asano S."/>
            <person name="Yasunaga-Aoki C."/>
            <person name="Shimizu S."/>
        </authorList>
    </citation>
    <scope>NUCLEOTIDE SEQUENCE [LARGE SCALE GENOMIC DNA]</scope>
    <source>
        <strain evidence="1 2">ATCC 14706</strain>
    </source>
</reference>
<sequence>MRQNKIAICGMIFLMLMLILLACHSTAEKPITLTVEYPYPNEFYKRYAYPFERHFPLIDIQVIPKADQTSTVDIRYFNSLSAYKELSDSGGLLHLEPLIQQEPSQWKNISPIMTDILTFNTENGLYGLAPSFSSCAIFYNKDLFAKYKIPLPKNRSTWGDIFELASRFPAQADDGKPLYGFKSNYYENIGIALIMRWGQTEGLRFIDPNTLKIQMNTPAWKRIWSKTMDALRSGRIYKETQPTEGEMELDPIYTGQAAMELQSEGAASNFNINQHFEGGQTIHWDMVTVPVDPRNPDYSDYYSIGEIYGISAAAASERQKAAWELLKWIVQGGADASLDMDYGLTARTDLSASVKGHDLSPLTMLKASPNNVNPYDFVHYEIINALKSVGNEIVEDVIAGKLTIDEALIQIEAQGQQAVDAAAITVSHVEAN</sequence>
<accession>M9LZL5</accession>
<dbReference type="PANTHER" id="PTHR43649:SF12">
    <property type="entry name" value="DIACETYLCHITOBIOSE BINDING PROTEIN DASA"/>
    <property type="match status" value="1"/>
</dbReference>
<dbReference type="SUPFAM" id="SSF53850">
    <property type="entry name" value="Periplasmic binding protein-like II"/>
    <property type="match status" value="1"/>
</dbReference>
<gene>
    <name evidence="1" type="ORF">PPOP_1115</name>
</gene>
<dbReference type="Proteomes" id="UP000029453">
    <property type="component" value="Unassembled WGS sequence"/>
</dbReference>
<dbReference type="PROSITE" id="PS51257">
    <property type="entry name" value="PROKAR_LIPOPROTEIN"/>
    <property type="match status" value="1"/>
</dbReference>
<name>M9LZL5_PAEPP</name>
<dbReference type="Gene3D" id="3.40.190.10">
    <property type="entry name" value="Periplasmic binding protein-like II"/>
    <property type="match status" value="1"/>
</dbReference>